<comment type="caution">
    <text evidence="6">The sequence shown here is derived from an EMBL/GenBank/DDBJ whole genome shotgun (WGS) entry which is preliminary data.</text>
</comment>
<dbReference type="SUPFAM" id="SSF52242">
    <property type="entry name" value="Cobalamin (vitamin B12)-binding domain"/>
    <property type="match status" value="1"/>
</dbReference>
<dbReference type="PANTHER" id="PTHR45833:SF1">
    <property type="entry name" value="METHIONINE SYNTHASE"/>
    <property type="match status" value="1"/>
</dbReference>
<dbReference type="SUPFAM" id="SSF47644">
    <property type="entry name" value="Methionine synthase domain"/>
    <property type="match status" value="1"/>
</dbReference>
<evidence type="ECO:0000259" key="4">
    <source>
        <dbReference type="PROSITE" id="PS51332"/>
    </source>
</evidence>
<dbReference type="PROSITE" id="PS51337">
    <property type="entry name" value="B12_BINDING_NTER"/>
    <property type="match status" value="1"/>
</dbReference>
<dbReference type="Gene3D" id="1.10.1240.10">
    <property type="entry name" value="Methionine synthase domain"/>
    <property type="match status" value="1"/>
</dbReference>
<dbReference type="GO" id="GO:0005829">
    <property type="term" value="C:cytosol"/>
    <property type="evidence" value="ECO:0007669"/>
    <property type="project" value="TreeGrafter"/>
</dbReference>
<evidence type="ECO:0000313" key="6">
    <source>
        <dbReference type="EMBL" id="KXA99102.1"/>
    </source>
</evidence>
<sequence>MNKKLYADAENSITNLEEEKALEIAEIAKKEGIELSELIEKGYAKGLKQVGQQFEEGLLFLPELSRAGEIMEKVMAILEPVIEKQGGELSKKGIVVIGTVKDDLHNIGKNLVKALLTAYGYDVYDLGMDTPAEEFLKKAREVKADVIGASCLLTSTKAELKNIVDYLEEKESRNDYLFVIGGAATSLEFANEIGADGYGENAQKAVKLIDKLLER</sequence>
<proteinExistence type="inferred from homology"/>
<dbReference type="PROSITE" id="PS51332">
    <property type="entry name" value="B12_BINDING"/>
    <property type="match status" value="1"/>
</dbReference>
<dbReference type="GO" id="GO:0046872">
    <property type="term" value="F:metal ion binding"/>
    <property type="evidence" value="ECO:0007669"/>
    <property type="project" value="UniProtKB-KW"/>
</dbReference>
<dbReference type="SMART" id="SM01018">
    <property type="entry name" value="B12-binding_2"/>
    <property type="match status" value="1"/>
</dbReference>
<feature type="domain" description="B12-binding N-terminal" evidence="5">
    <location>
        <begin position="1"/>
        <end position="90"/>
    </location>
</feature>
<dbReference type="Pfam" id="PF02607">
    <property type="entry name" value="B12-binding_2"/>
    <property type="match status" value="1"/>
</dbReference>
<evidence type="ECO:0008006" key="8">
    <source>
        <dbReference type="Google" id="ProtNLM"/>
    </source>
</evidence>
<evidence type="ECO:0000256" key="3">
    <source>
        <dbReference type="ARBA" id="ARBA00023285"/>
    </source>
</evidence>
<name>A0A133UY26_9EURY</name>
<comment type="similarity">
    <text evidence="1">Belongs to the methylamine corrinoid protein family.</text>
</comment>
<reference evidence="6 7" key="1">
    <citation type="journal article" date="2016" name="Sci. Rep.">
        <title>Metabolic traits of an uncultured archaeal lineage -MSBL1- from brine pools of the Red Sea.</title>
        <authorList>
            <person name="Mwirichia R."/>
            <person name="Alam I."/>
            <person name="Rashid M."/>
            <person name="Vinu M."/>
            <person name="Ba-Alawi W."/>
            <person name="Anthony Kamau A."/>
            <person name="Kamanda Ngugi D."/>
            <person name="Goker M."/>
            <person name="Klenk H.P."/>
            <person name="Bajic V."/>
            <person name="Stingl U."/>
        </authorList>
    </citation>
    <scope>NUCLEOTIDE SEQUENCE [LARGE SCALE GENOMIC DNA]</scope>
    <source>
        <strain evidence="6">SCGC-AAA259M10</strain>
    </source>
</reference>
<organism evidence="6 7">
    <name type="scientific">candidate division MSBL1 archaeon SCGC-AAA259M10</name>
    <dbReference type="NCBI Taxonomy" id="1698270"/>
    <lineage>
        <taxon>Archaea</taxon>
        <taxon>Methanobacteriati</taxon>
        <taxon>Methanobacteriota</taxon>
        <taxon>candidate division MSBL1</taxon>
    </lineage>
</organism>
<dbReference type="FunFam" id="3.40.50.280:FF:000003">
    <property type="entry name" value="Dimethylamine methyltransferase corrinoid protein"/>
    <property type="match status" value="1"/>
</dbReference>
<dbReference type="InterPro" id="IPR036594">
    <property type="entry name" value="Meth_synthase_dom"/>
</dbReference>
<dbReference type="Pfam" id="PF02310">
    <property type="entry name" value="B12-binding"/>
    <property type="match status" value="1"/>
</dbReference>
<dbReference type="InterPro" id="IPR050554">
    <property type="entry name" value="Met_Synthase/Corrinoid"/>
</dbReference>
<dbReference type="InterPro" id="IPR036724">
    <property type="entry name" value="Cobalamin-bd_sf"/>
</dbReference>
<dbReference type="InterPro" id="IPR003759">
    <property type="entry name" value="Cbl-bd_cap"/>
</dbReference>
<dbReference type="PANTHER" id="PTHR45833">
    <property type="entry name" value="METHIONINE SYNTHASE"/>
    <property type="match status" value="1"/>
</dbReference>
<evidence type="ECO:0000256" key="1">
    <source>
        <dbReference type="ARBA" id="ARBA00010854"/>
    </source>
</evidence>
<keyword evidence="2" id="KW-0479">Metal-binding</keyword>
<dbReference type="EMBL" id="LHXU01000075">
    <property type="protein sequence ID" value="KXA99102.1"/>
    <property type="molecule type" value="Genomic_DNA"/>
</dbReference>
<feature type="domain" description="B12-binding" evidence="4">
    <location>
        <begin position="92"/>
        <end position="215"/>
    </location>
</feature>
<protein>
    <recommendedName>
        <fullName evidence="8">Cobalamin-binding protein</fullName>
    </recommendedName>
</protein>
<dbReference type="GO" id="GO:0008705">
    <property type="term" value="F:methionine synthase activity"/>
    <property type="evidence" value="ECO:0007669"/>
    <property type="project" value="TreeGrafter"/>
</dbReference>
<dbReference type="InterPro" id="IPR006158">
    <property type="entry name" value="Cobalamin-bd"/>
</dbReference>
<dbReference type="Proteomes" id="UP000070341">
    <property type="component" value="Unassembled WGS sequence"/>
</dbReference>
<dbReference type="AlphaFoldDB" id="A0A133UY26"/>
<dbReference type="GO" id="GO:0046653">
    <property type="term" value="P:tetrahydrofolate metabolic process"/>
    <property type="evidence" value="ECO:0007669"/>
    <property type="project" value="TreeGrafter"/>
</dbReference>
<evidence type="ECO:0000259" key="5">
    <source>
        <dbReference type="PROSITE" id="PS51337"/>
    </source>
</evidence>
<evidence type="ECO:0000256" key="2">
    <source>
        <dbReference type="ARBA" id="ARBA00022723"/>
    </source>
</evidence>
<dbReference type="Gene3D" id="3.40.50.280">
    <property type="entry name" value="Cobalamin-binding domain"/>
    <property type="match status" value="1"/>
</dbReference>
<dbReference type="GO" id="GO:0031419">
    <property type="term" value="F:cobalamin binding"/>
    <property type="evidence" value="ECO:0007669"/>
    <property type="project" value="InterPro"/>
</dbReference>
<gene>
    <name evidence="6" type="ORF">AKJ40_03965</name>
</gene>
<evidence type="ECO:0000313" key="7">
    <source>
        <dbReference type="Proteomes" id="UP000070341"/>
    </source>
</evidence>
<dbReference type="GO" id="GO:0050667">
    <property type="term" value="P:homocysteine metabolic process"/>
    <property type="evidence" value="ECO:0007669"/>
    <property type="project" value="TreeGrafter"/>
</dbReference>
<accession>A0A133UY26</accession>
<keyword evidence="3" id="KW-0170">Cobalt</keyword>
<keyword evidence="7" id="KW-1185">Reference proteome</keyword>